<dbReference type="SUPFAM" id="SSF81301">
    <property type="entry name" value="Nucleotidyltransferase"/>
    <property type="match status" value="1"/>
</dbReference>
<evidence type="ECO:0000313" key="5">
    <source>
        <dbReference type="Proteomes" id="UP000460142"/>
    </source>
</evidence>
<reference evidence="3 4" key="1">
    <citation type="submission" date="2016-10" db="EMBL/GenBank/DDBJ databases">
        <authorList>
            <person name="de Groot N.N."/>
        </authorList>
    </citation>
    <scope>NUCLEOTIDE SEQUENCE [LARGE SCALE GENOMIC DNA]</scope>
    <source>
        <strain evidence="3 4">BS3776</strain>
    </source>
</reference>
<gene>
    <name evidence="2" type="ORF">F7R15_22525</name>
    <name evidence="3" type="ORF">SAMN04490202_2412</name>
</gene>
<sequence length="251" mass="28917">MPREAIINAAVEAYQNEKHLFEKFLNGVVDSFRLEPKLNLYGNPLIYTIKSRLKDAGHLKDKISRKWTDANPITAENLFTKVTDLAGVRVLHLYQDQFPEIHNHIIKQVESGDWFLREPPVAYSWDPEASEFFKSLGLRAETRETYYTSIHYVVSPKQDSTIYCEIQVRTLFEEIWGEIDHTINYPKPTNSRACKEQLRVLSKLVSTGTRLADSIFRSQKELNEIEAEAAAQRVMQDNSHPVPSVRTPVPD</sequence>
<reference evidence="2 5" key="2">
    <citation type="submission" date="2019-09" db="EMBL/GenBank/DDBJ databases">
        <title>Draft genome sequences of 48 bacterial type strains from the CCUG.</title>
        <authorList>
            <person name="Tunovic T."/>
            <person name="Pineiro-Iglesias B."/>
            <person name="Unosson C."/>
            <person name="Inganas E."/>
            <person name="Ohlen M."/>
            <person name="Cardew S."/>
            <person name="Jensie-Markopoulos S."/>
            <person name="Salva-Serra F."/>
            <person name="Jaen-Luchoro D."/>
            <person name="Karlsson R."/>
            <person name="Svensson-Stadler L."/>
            <person name="Chun J."/>
            <person name="Moore E."/>
        </authorList>
    </citation>
    <scope>NUCLEOTIDE SEQUENCE [LARGE SCALE GENOMIC DNA]</scope>
    <source>
        <strain evidence="2 5">CCUG 53116</strain>
    </source>
</reference>
<dbReference type="AlphaFoldDB" id="A0A1H0NX27"/>
<name>A0A1H0NX27_PSERE</name>
<dbReference type="PANTHER" id="PTHR41773">
    <property type="entry name" value="GTP PYROPHOSPHATASE-RELATED"/>
    <property type="match status" value="1"/>
</dbReference>
<proteinExistence type="predicted"/>
<dbReference type="SMART" id="SM00954">
    <property type="entry name" value="RelA_SpoT"/>
    <property type="match status" value="1"/>
</dbReference>
<dbReference type="Proteomes" id="UP000460142">
    <property type="component" value="Unassembled WGS sequence"/>
</dbReference>
<dbReference type="GO" id="GO:0015969">
    <property type="term" value="P:guanosine tetraphosphate metabolic process"/>
    <property type="evidence" value="ECO:0007669"/>
    <property type="project" value="InterPro"/>
</dbReference>
<dbReference type="Proteomes" id="UP000198549">
    <property type="component" value="Chromosome I"/>
</dbReference>
<dbReference type="RefSeq" id="WP_083659346.1">
    <property type="nucleotide sequence ID" value="NZ_LT629709.1"/>
</dbReference>
<dbReference type="EMBL" id="VZPS01000018">
    <property type="protein sequence ID" value="KAB0482817.1"/>
    <property type="molecule type" value="Genomic_DNA"/>
</dbReference>
<organism evidence="3 4">
    <name type="scientific">Pseudomonas reinekei</name>
    <dbReference type="NCBI Taxonomy" id="395598"/>
    <lineage>
        <taxon>Bacteria</taxon>
        <taxon>Pseudomonadati</taxon>
        <taxon>Pseudomonadota</taxon>
        <taxon>Gammaproteobacteria</taxon>
        <taxon>Pseudomonadales</taxon>
        <taxon>Pseudomonadaceae</taxon>
        <taxon>Pseudomonas</taxon>
    </lineage>
</organism>
<dbReference type="InterPro" id="IPR007685">
    <property type="entry name" value="RelA_SpoT"/>
</dbReference>
<evidence type="ECO:0000313" key="4">
    <source>
        <dbReference type="Proteomes" id="UP000198549"/>
    </source>
</evidence>
<dbReference type="OrthoDB" id="9801824at2"/>
<evidence type="ECO:0000259" key="1">
    <source>
        <dbReference type="SMART" id="SM00954"/>
    </source>
</evidence>
<dbReference type="Gene3D" id="3.30.460.10">
    <property type="entry name" value="Beta Polymerase, domain 2"/>
    <property type="match status" value="1"/>
</dbReference>
<protein>
    <submittedName>
        <fullName evidence="3">PpGpp synthetase catalytic domain-containing protein (RelA/SpoT-type nucleotidyltranferase)</fullName>
    </submittedName>
    <submittedName>
        <fullName evidence="2">RelA/SpoT domain-containing protein</fullName>
    </submittedName>
</protein>
<dbReference type="PANTHER" id="PTHR41773:SF1">
    <property type="entry name" value="RELA_SPOT DOMAIN-CONTAINING PROTEIN"/>
    <property type="match status" value="1"/>
</dbReference>
<accession>A0A1H0NX27</accession>
<dbReference type="Pfam" id="PF04607">
    <property type="entry name" value="RelA_SpoT"/>
    <property type="match status" value="1"/>
</dbReference>
<dbReference type="CDD" id="cd05399">
    <property type="entry name" value="NT_Rel-Spo_like"/>
    <property type="match status" value="1"/>
</dbReference>
<feature type="domain" description="RelA/SpoT" evidence="1">
    <location>
        <begin position="51"/>
        <end position="191"/>
    </location>
</feature>
<dbReference type="InterPro" id="IPR043519">
    <property type="entry name" value="NT_sf"/>
</dbReference>
<evidence type="ECO:0000313" key="2">
    <source>
        <dbReference type="EMBL" id="KAB0482817.1"/>
    </source>
</evidence>
<dbReference type="EMBL" id="LT629709">
    <property type="protein sequence ID" value="SDO96985.1"/>
    <property type="molecule type" value="Genomic_DNA"/>
</dbReference>
<evidence type="ECO:0000313" key="3">
    <source>
        <dbReference type="EMBL" id="SDO96985.1"/>
    </source>
</evidence>